<evidence type="ECO:0000313" key="3">
    <source>
        <dbReference type="Proteomes" id="UP000238274"/>
    </source>
</evidence>
<accession>A0A2S4V5I5</accession>
<dbReference type="Proteomes" id="UP000238274">
    <property type="component" value="Unassembled WGS sequence"/>
</dbReference>
<gene>
    <name evidence="2" type="ORF">PSHT_11111</name>
</gene>
<keyword evidence="3" id="KW-1185">Reference proteome</keyword>
<dbReference type="AlphaFoldDB" id="A0A2S4V5I5"/>
<reference evidence="3" key="3">
    <citation type="journal article" date="2018" name="Mol. Plant Microbe Interact.">
        <title>Genome sequence resources for the wheat stripe rust pathogen (Puccinia striiformis f. sp. tritici) and the barley stripe rust pathogen (Puccinia striiformis f. sp. hordei).</title>
        <authorList>
            <person name="Xia C."/>
            <person name="Wang M."/>
            <person name="Yin C."/>
            <person name="Cornejo O.E."/>
            <person name="Hulbert S.H."/>
            <person name="Chen X."/>
        </authorList>
    </citation>
    <scope>NUCLEOTIDE SEQUENCE [LARGE SCALE GENOMIC DNA]</scope>
    <source>
        <strain evidence="3">93TX-2</strain>
    </source>
</reference>
<organism evidence="2 3">
    <name type="scientific">Puccinia striiformis</name>
    <dbReference type="NCBI Taxonomy" id="27350"/>
    <lineage>
        <taxon>Eukaryota</taxon>
        <taxon>Fungi</taxon>
        <taxon>Dikarya</taxon>
        <taxon>Basidiomycota</taxon>
        <taxon>Pucciniomycotina</taxon>
        <taxon>Pucciniomycetes</taxon>
        <taxon>Pucciniales</taxon>
        <taxon>Pucciniaceae</taxon>
        <taxon>Puccinia</taxon>
    </lineage>
</organism>
<protein>
    <submittedName>
        <fullName evidence="2">Uncharacterized protein</fullName>
    </submittedName>
</protein>
<feature type="compositionally biased region" description="Acidic residues" evidence="1">
    <location>
        <begin position="10"/>
        <end position="25"/>
    </location>
</feature>
<sequence length="61" mass="7014">MENELGSTDLDAEGELVDSADEQELNDYLLNQHHQHHQQEPEPEPEPDPEPPKIINQETEN</sequence>
<evidence type="ECO:0000313" key="2">
    <source>
        <dbReference type="EMBL" id="POW04761.1"/>
    </source>
</evidence>
<comment type="caution">
    <text evidence="2">The sequence shown here is derived from an EMBL/GenBank/DDBJ whole genome shotgun (WGS) entry which is preliminary data.</text>
</comment>
<name>A0A2S4V5I5_9BASI</name>
<reference evidence="2 3" key="1">
    <citation type="submission" date="2017-12" db="EMBL/GenBank/DDBJ databases">
        <title>Gene loss provides genomic basis for host adaptation in cereal stripe rust fungi.</title>
        <authorList>
            <person name="Xia C."/>
        </authorList>
    </citation>
    <scope>NUCLEOTIDE SEQUENCE [LARGE SCALE GENOMIC DNA]</scope>
    <source>
        <strain evidence="2 3">93TX-2</strain>
    </source>
</reference>
<evidence type="ECO:0000256" key="1">
    <source>
        <dbReference type="SAM" id="MobiDB-lite"/>
    </source>
</evidence>
<dbReference type="EMBL" id="PKSM01000180">
    <property type="protein sequence ID" value="POW04761.1"/>
    <property type="molecule type" value="Genomic_DNA"/>
</dbReference>
<dbReference type="VEuPathDB" id="FungiDB:PSHT_11111"/>
<proteinExistence type="predicted"/>
<feature type="region of interest" description="Disordered" evidence="1">
    <location>
        <begin position="1"/>
        <end position="61"/>
    </location>
</feature>
<reference evidence="3" key="2">
    <citation type="journal article" date="2018" name="BMC Genomics">
        <title>Genomic insights into host adaptation between the wheat stripe rust pathogen (Puccinia striiformis f. sp. tritici) and the barley stripe rust pathogen (Puccinia striiformis f. sp. hordei).</title>
        <authorList>
            <person name="Xia C."/>
            <person name="Wang M."/>
            <person name="Yin C."/>
            <person name="Cornejo O.E."/>
            <person name="Hulbert S.H."/>
            <person name="Chen X."/>
        </authorList>
    </citation>
    <scope>NUCLEOTIDE SEQUENCE [LARGE SCALE GENOMIC DNA]</scope>
    <source>
        <strain evidence="3">93TX-2</strain>
    </source>
</reference>